<sequence length="131" mass="14730">MKKLFLFVAMAAFTLTSCSKDDDDNKTYTLNSDYLFGNWVETDPTNYIFSFDESTATLTDLGEPNTQDYNYSTEEGKLILVTPDGQYTSTFDIEIVDKDTLKLTSLYPSFACVGCPKTVSTFKRAEFAPNN</sequence>
<evidence type="ECO:0000313" key="1">
    <source>
        <dbReference type="EMBL" id="MFL9844817.1"/>
    </source>
</evidence>
<comment type="caution">
    <text evidence="1">The sequence shown here is derived from an EMBL/GenBank/DDBJ whole genome shotgun (WGS) entry which is preliminary data.</text>
</comment>
<organism evidence="1 2">
    <name type="scientific">Flavobacterium rhizosphaerae</name>
    <dbReference type="NCBI Taxonomy" id="3163298"/>
    <lineage>
        <taxon>Bacteria</taxon>
        <taxon>Pseudomonadati</taxon>
        <taxon>Bacteroidota</taxon>
        <taxon>Flavobacteriia</taxon>
        <taxon>Flavobacteriales</taxon>
        <taxon>Flavobacteriaceae</taxon>
        <taxon>Flavobacterium</taxon>
    </lineage>
</organism>
<dbReference type="RefSeq" id="WP_408085071.1">
    <property type="nucleotide sequence ID" value="NZ_JBELPZ010000009.1"/>
</dbReference>
<dbReference type="EMBL" id="JBELPZ010000009">
    <property type="protein sequence ID" value="MFL9844817.1"/>
    <property type="molecule type" value="Genomic_DNA"/>
</dbReference>
<dbReference type="Proteomes" id="UP001629156">
    <property type="component" value="Unassembled WGS sequence"/>
</dbReference>
<evidence type="ECO:0000313" key="2">
    <source>
        <dbReference type="Proteomes" id="UP001629156"/>
    </source>
</evidence>
<name>A0ABW8YZC9_9FLAO</name>
<keyword evidence="2" id="KW-1185">Reference proteome</keyword>
<gene>
    <name evidence="1" type="ORF">ABS766_10350</name>
</gene>
<proteinExistence type="predicted"/>
<accession>A0ABW8YZC9</accession>
<reference evidence="1 2" key="1">
    <citation type="submission" date="2024-06" db="EMBL/GenBank/DDBJ databases">
        <authorList>
            <person name="Kaempfer P."/>
            <person name="Viver T."/>
        </authorList>
    </citation>
    <scope>NUCLEOTIDE SEQUENCE [LARGE SCALE GENOMIC DNA]</scope>
    <source>
        <strain evidence="1 2">ST-119</strain>
    </source>
</reference>
<evidence type="ECO:0008006" key="3">
    <source>
        <dbReference type="Google" id="ProtNLM"/>
    </source>
</evidence>
<dbReference type="PROSITE" id="PS51257">
    <property type="entry name" value="PROKAR_LIPOPROTEIN"/>
    <property type="match status" value="1"/>
</dbReference>
<protein>
    <recommendedName>
        <fullName evidence="3">Lipocalin-like domain-containing protein</fullName>
    </recommendedName>
</protein>